<accession>A0ABY7DNI5</accession>
<gene>
    <name evidence="3" type="ORF">MAR_023046</name>
</gene>
<keyword evidence="2" id="KW-0732">Signal</keyword>
<reference evidence="3" key="1">
    <citation type="submission" date="2022-11" db="EMBL/GenBank/DDBJ databases">
        <title>Centuries of genome instability and evolution in soft-shell clam transmissible cancer (bioRxiv).</title>
        <authorList>
            <person name="Hart S.F.M."/>
            <person name="Yonemitsu M.A."/>
            <person name="Giersch R.M."/>
            <person name="Beal B.F."/>
            <person name="Arriagada G."/>
            <person name="Davis B.W."/>
            <person name="Ostrander E.A."/>
            <person name="Goff S.P."/>
            <person name="Metzger M.J."/>
        </authorList>
    </citation>
    <scope>NUCLEOTIDE SEQUENCE</scope>
    <source>
        <strain evidence="3">MELC-2E11</strain>
        <tissue evidence="3">Siphon/mantle</tissue>
    </source>
</reference>
<evidence type="ECO:0000256" key="1">
    <source>
        <dbReference type="SAM" id="Coils"/>
    </source>
</evidence>
<organism evidence="3 4">
    <name type="scientific">Mya arenaria</name>
    <name type="common">Soft-shell clam</name>
    <dbReference type="NCBI Taxonomy" id="6604"/>
    <lineage>
        <taxon>Eukaryota</taxon>
        <taxon>Metazoa</taxon>
        <taxon>Spiralia</taxon>
        <taxon>Lophotrochozoa</taxon>
        <taxon>Mollusca</taxon>
        <taxon>Bivalvia</taxon>
        <taxon>Autobranchia</taxon>
        <taxon>Heteroconchia</taxon>
        <taxon>Euheterodonta</taxon>
        <taxon>Imparidentia</taxon>
        <taxon>Neoheterodontei</taxon>
        <taxon>Myida</taxon>
        <taxon>Myoidea</taxon>
        <taxon>Myidae</taxon>
        <taxon>Mya</taxon>
    </lineage>
</organism>
<feature type="signal peptide" evidence="2">
    <location>
        <begin position="1"/>
        <end position="18"/>
    </location>
</feature>
<feature type="chain" id="PRO_5047391088" evidence="2">
    <location>
        <begin position="19"/>
        <end position="133"/>
    </location>
</feature>
<dbReference type="EMBL" id="CP111014">
    <property type="protein sequence ID" value="WAQ98673.1"/>
    <property type="molecule type" value="Genomic_DNA"/>
</dbReference>
<keyword evidence="4" id="KW-1185">Reference proteome</keyword>
<dbReference type="Proteomes" id="UP001164746">
    <property type="component" value="Chromosome 3"/>
</dbReference>
<protein>
    <submittedName>
        <fullName evidence="3">Uncharacterized protein</fullName>
    </submittedName>
</protein>
<evidence type="ECO:0000313" key="4">
    <source>
        <dbReference type="Proteomes" id="UP001164746"/>
    </source>
</evidence>
<sequence>MDHFQSAFILLIFQSLAGKTWFCFASQTCKTNDIKTAVLLNRETQTDLKEHKMEMDQRLNEAAELRMKMIENEQELAWLKDQQANSSAVTTSGGPPVYFLVHSPLSLTYKSGEIVRYGTILYSHGYWRRREDK</sequence>
<feature type="coiled-coil region" evidence="1">
    <location>
        <begin position="41"/>
        <end position="82"/>
    </location>
</feature>
<proteinExistence type="predicted"/>
<keyword evidence="1" id="KW-0175">Coiled coil</keyword>
<evidence type="ECO:0000313" key="3">
    <source>
        <dbReference type="EMBL" id="WAQ98673.1"/>
    </source>
</evidence>
<name>A0ABY7DNI5_MYAAR</name>
<evidence type="ECO:0000256" key="2">
    <source>
        <dbReference type="SAM" id="SignalP"/>
    </source>
</evidence>